<feature type="domain" description="DAGKc" evidence="1">
    <location>
        <begin position="48"/>
        <end position="126"/>
    </location>
</feature>
<dbReference type="Pfam" id="PF00781">
    <property type="entry name" value="DAGK_cat"/>
    <property type="match status" value="1"/>
</dbReference>
<comment type="caution">
    <text evidence="2">The sequence shown here is derived from an EMBL/GenBank/DDBJ whole genome shotgun (WGS) entry which is preliminary data.</text>
</comment>
<reference evidence="3" key="1">
    <citation type="submission" date="2017-09" db="EMBL/GenBank/DDBJ databases">
        <title>Depth-based differentiation of microbial function through sediment-hosted aquifers and enrichment of novel symbionts in the deep terrestrial subsurface.</title>
        <authorList>
            <person name="Probst A.J."/>
            <person name="Ladd B."/>
            <person name="Jarett J.K."/>
            <person name="Geller-Mcgrath D.E."/>
            <person name="Sieber C.M.K."/>
            <person name="Emerson J.B."/>
            <person name="Anantharaman K."/>
            <person name="Thomas B.C."/>
            <person name="Malmstrom R."/>
            <person name="Stieglmeier M."/>
            <person name="Klingl A."/>
            <person name="Woyke T."/>
            <person name="Ryan C.M."/>
            <person name="Banfield J.F."/>
        </authorList>
    </citation>
    <scope>NUCLEOTIDE SEQUENCE [LARGE SCALE GENOMIC DNA]</scope>
</reference>
<proteinExistence type="predicted"/>
<evidence type="ECO:0000313" key="2">
    <source>
        <dbReference type="EMBL" id="PIR93396.1"/>
    </source>
</evidence>
<dbReference type="InterPro" id="IPR017438">
    <property type="entry name" value="ATP-NAD_kinase_N"/>
</dbReference>
<gene>
    <name evidence="2" type="ORF">COT99_01040</name>
</gene>
<dbReference type="EMBL" id="PFAR01000013">
    <property type="protein sequence ID" value="PIR93396.1"/>
    <property type="molecule type" value="Genomic_DNA"/>
</dbReference>
<evidence type="ECO:0000259" key="1">
    <source>
        <dbReference type="PROSITE" id="PS50146"/>
    </source>
</evidence>
<dbReference type="GO" id="GO:0016301">
    <property type="term" value="F:kinase activity"/>
    <property type="evidence" value="ECO:0007669"/>
    <property type="project" value="InterPro"/>
</dbReference>
<dbReference type="AlphaFoldDB" id="A0A2H0V2T0"/>
<sequence length="243" mass="27075">MHIYIFDQYLNQKKYERIVAKIETRLTDLGLNGKNCHVGPLKSLRSIVVEELRNTPKTIVAVGNNGTLNQVINSIGESDAVVGIIPVGGNNSIAESFGIKDEDQACNVLSARLMEKIDLGKINNQYFLSNARISNKETILEIKGKYTVEPTGPGQVEVINLNTKNNNTSNPNDGQLEIFITVTKKGMITNEIDRSFIQTDRAIINNLLHENFIIDDLIEIKTPVEIGVSKNKLKVIVGKERRF</sequence>
<dbReference type="Gene3D" id="2.60.200.40">
    <property type="match status" value="1"/>
</dbReference>
<dbReference type="Gene3D" id="3.40.50.10330">
    <property type="entry name" value="Probable inorganic polyphosphate/atp-NAD kinase, domain 1"/>
    <property type="match status" value="1"/>
</dbReference>
<name>A0A2H0V2T0_9BACT</name>
<dbReference type="InterPro" id="IPR001206">
    <property type="entry name" value="Diacylglycerol_kinase_cat_dom"/>
</dbReference>
<dbReference type="Proteomes" id="UP000228626">
    <property type="component" value="Unassembled WGS sequence"/>
</dbReference>
<dbReference type="PROSITE" id="PS50146">
    <property type="entry name" value="DAGK"/>
    <property type="match status" value="1"/>
</dbReference>
<dbReference type="InterPro" id="IPR016064">
    <property type="entry name" value="NAD/diacylglycerol_kinase_sf"/>
</dbReference>
<dbReference type="SUPFAM" id="SSF111331">
    <property type="entry name" value="NAD kinase/diacylglycerol kinase-like"/>
    <property type="match status" value="1"/>
</dbReference>
<organism evidence="2 3">
    <name type="scientific">Candidatus Falkowbacteria bacterium CG10_big_fil_rev_8_21_14_0_10_43_10</name>
    <dbReference type="NCBI Taxonomy" id="1974567"/>
    <lineage>
        <taxon>Bacteria</taxon>
        <taxon>Candidatus Falkowiibacteriota</taxon>
    </lineage>
</organism>
<evidence type="ECO:0000313" key="3">
    <source>
        <dbReference type="Proteomes" id="UP000228626"/>
    </source>
</evidence>
<accession>A0A2H0V2T0</accession>
<protein>
    <recommendedName>
        <fullName evidence="1">DAGKc domain-containing protein</fullName>
    </recommendedName>
</protein>